<sequence>MAGWGYDVVGALDATPGTEALRAVAARVEQVDATALADLGRRFASLADGMDDSVRAVGRRGDSVAQAWQGPGADAFARYTADFARAGSGTGAATRQAQRELAALGRTLQTLHEEVAVHVSDALDLAGTRTDAAEVRAAVAGPTARAEAALERAEQEVADSARRLRGLTSGMSGFSRLRSPDSGASPGVSARWSDRQGATIGADDPVQAARIVDGSDSGSADGTDRPDDDAGRESGSGGGQEEATDQDDGAGRDSGSGGVQDEATGQDDGTGQDDRAERGSRADASDPGNEGRYDTGDPGSTSGDGADPSQDSSSDDSSDEGREDEPDADDDSSASADDGKADEGKADEGKADDDSAGKDTDDTAADEPANGTAPSSGTAQGPGGGPPGQVGDWIREATAILAENGVDPGDMDPDDIATIIEHESGGDPDAVNDWDSNADRGTPSKGLMQTIGPTFEANKLPGHDSITDPVDNIIAAVRYAVKRYGSVSDVPGVEAVARGDSYVGY</sequence>
<gene>
    <name evidence="4" type="ORF">ACFPBZ_01130</name>
</gene>
<feature type="compositionally biased region" description="Basic and acidic residues" evidence="2">
    <location>
        <begin position="222"/>
        <end position="232"/>
    </location>
</feature>
<evidence type="ECO:0000256" key="1">
    <source>
        <dbReference type="SAM" id="Coils"/>
    </source>
</evidence>
<dbReference type="RefSeq" id="WP_378034135.1">
    <property type="nucleotide sequence ID" value="NZ_JBHSIV010000001.1"/>
</dbReference>
<dbReference type="Proteomes" id="UP001595947">
    <property type="component" value="Unassembled WGS sequence"/>
</dbReference>
<evidence type="ECO:0000313" key="4">
    <source>
        <dbReference type="EMBL" id="MFC5060795.1"/>
    </source>
</evidence>
<name>A0ABV9YDH2_9PSEU</name>
<feature type="compositionally biased region" description="Low complexity" evidence="2">
    <location>
        <begin position="296"/>
        <end position="312"/>
    </location>
</feature>
<feature type="coiled-coil region" evidence="1">
    <location>
        <begin position="143"/>
        <end position="170"/>
    </location>
</feature>
<evidence type="ECO:0000259" key="3">
    <source>
        <dbReference type="Pfam" id="PF01464"/>
    </source>
</evidence>
<feature type="compositionally biased region" description="Basic and acidic residues" evidence="2">
    <location>
        <begin position="272"/>
        <end position="295"/>
    </location>
</feature>
<feature type="compositionally biased region" description="Basic and acidic residues" evidence="2">
    <location>
        <begin position="337"/>
        <end position="361"/>
    </location>
</feature>
<feature type="domain" description="Transglycosylase SLT" evidence="3">
    <location>
        <begin position="411"/>
        <end position="488"/>
    </location>
</feature>
<dbReference type="InterPro" id="IPR036689">
    <property type="entry name" value="ESAT-6-like_sf"/>
</dbReference>
<comment type="caution">
    <text evidence="4">The sequence shown here is derived from an EMBL/GenBank/DDBJ whole genome shotgun (WGS) entry which is preliminary data.</text>
</comment>
<dbReference type="InterPro" id="IPR008258">
    <property type="entry name" value="Transglycosylase_SLT_dom_1"/>
</dbReference>
<dbReference type="InterPro" id="IPR023346">
    <property type="entry name" value="Lysozyme-like_dom_sf"/>
</dbReference>
<dbReference type="SUPFAM" id="SSF53955">
    <property type="entry name" value="Lysozyme-like"/>
    <property type="match status" value="1"/>
</dbReference>
<feature type="region of interest" description="Disordered" evidence="2">
    <location>
        <begin position="170"/>
        <end position="448"/>
    </location>
</feature>
<feature type="compositionally biased region" description="Acidic residues" evidence="2">
    <location>
        <begin position="313"/>
        <end position="332"/>
    </location>
</feature>
<protein>
    <submittedName>
        <fullName evidence="4">Transglycosylase SLT domain-containing protein</fullName>
    </submittedName>
</protein>
<evidence type="ECO:0000256" key="2">
    <source>
        <dbReference type="SAM" id="MobiDB-lite"/>
    </source>
</evidence>
<accession>A0ABV9YDH2</accession>
<dbReference type="EMBL" id="JBHSIV010000001">
    <property type="protein sequence ID" value="MFC5060795.1"/>
    <property type="molecule type" value="Genomic_DNA"/>
</dbReference>
<keyword evidence="5" id="KW-1185">Reference proteome</keyword>
<evidence type="ECO:0000313" key="5">
    <source>
        <dbReference type="Proteomes" id="UP001595947"/>
    </source>
</evidence>
<dbReference type="SUPFAM" id="SSF140453">
    <property type="entry name" value="EsxAB dimer-like"/>
    <property type="match status" value="1"/>
</dbReference>
<organism evidence="4 5">
    <name type="scientific">Actinomycetospora atypica</name>
    <dbReference type="NCBI Taxonomy" id="1290095"/>
    <lineage>
        <taxon>Bacteria</taxon>
        <taxon>Bacillati</taxon>
        <taxon>Actinomycetota</taxon>
        <taxon>Actinomycetes</taxon>
        <taxon>Pseudonocardiales</taxon>
        <taxon>Pseudonocardiaceae</taxon>
        <taxon>Actinomycetospora</taxon>
    </lineage>
</organism>
<dbReference type="Gene3D" id="1.10.530.10">
    <property type="match status" value="1"/>
</dbReference>
<keyword evidence="1" id="KW-0175">Coiled coil</keyword>
<dbReference type="CDD" id="cd13402">
    <property type="entry name" value="LT_TF-like"/>
    <property type="match status" value="1"/>
</dbReference>
<reference evidence="5" key="1">
    <citation type="journal article" date="2019" name="Int. J. Syst. Evol. Microbiol.">
        <title>The Global Catalogue of Microorganisms (GCM) 10K type strain sequencing project: providing services to taxonomists for standard genome sequencing and annotation.</title>
        <authorList>
            <consortium name="The Broad Institute Genomics Platform"/>
            <consortium name="The Broad Institute Genome Sequencing Center for Infectious Disease"/>
            <person name="Wu L."/>
            <person name="Ma J."/>
        </authorList>
    </citation>
    <scope>NUCLEOTIDE SEQUENCE [LARGE SCALE GENOMIC DNA]</scope>
    <source>
        <strain evidence="5">CGMCC 4.7093</strain>
    </source>
</reference>
<dbReference type="Pfam" id="PF01464">
    <property type="entry name" value="SLT"/>
    <property type="match status" value="1"/>
</dbReference>
<proteinExistence type="predicted"/>